<dbReference type="InterPro" id="IPR056823">
    <property type="entry name" value="TEN-like_YD-shell"/>
</dbReference>
<evidence type="ECO:0000313" key="6">
    <source>
        <dbReference type="EMBL" id="CAF28563.1"/>
    </source>
</evidence>
<dbReference type="Pfam" id="PF20148">
    <property type="entry name" value="DUF6531"/>
    <property type="match status" value="1"/>
</dbReference>
<dbReference type="InterPro" id="IPR006530">
    <property type="entry name" value="YD"/>
</dbReference>
<dbReference type="EMBL" id="AJ627388">
    <property type="protein sequence ID" value="CAF28563.1"/>
    <property type="molecule type" value="Genomic_DNA"/>
</dbReference>
<dbReference type="Proteomes" id="UP000268669">
    <property type="component" value="Chromosome"/>
</dbReference>
<dbReference type="InterPro" id="IPR008727">
    <property type="entry name" value="PAAR_motif"/>
</dbReference>
<accession>Q6EVP5</accession>
<dbReference type="CDD" id="cd14742">
    <property type="entry name" value="PAAR_RHS"/>
    <property type="match status" value="1"/>
</dbReference>
<feature type="domain" description="Teneurin-like YD-shell" evidence="4">
    <location>
        <begin position="1000"/>
        <end position="1267"/>
    </location>
</feature>
<keyword evidence="2" id="KW-0812">Transmembrane</keyword>
<evidence type="ECO:0000256" key="1">
    <source>
        <dbReference type="ARBA" id="ARBA00022737"/>
    </source>
</evidence>
<dbReference type="Pfam" id="PF05593">
    <property type="entry name" value="RHS_repeat"/>
    <property type="match status" value="1"/>
</dbReference>
<dbReference type="EMBL" id="CP033713">
    <property type="protein sequence ID" value="AYW90798.1"/>
    <property type="molecule type" value="Genomic_DNA"/>
</dbReference>
<evidence type="ECO:0000313" key="7">
    <source>
        <dbReference type="Proteomes" id="UP000268669"/>
    </source>
</evidence>
<reference evidence="6" key="2">
    <citation type="journal article" date="2004" name="Infect. Immun.">
        <title>YAPI, a new Yersinia pseudotuberculosis pathogenicity island.</title>
        <authorList>
            <person name="Collyn F."/>
            <person name="Billault A."/>
            <person name="Mullet C."/>
            <person name="Simonet M."/>
            <person name="Marceau M."/>
        </authorList>
    </citation>
    <scope>NUCLEOTIDE SEQUENCE</scope>
    <source>
        <strain evidence="6">32777</strain>
    </source>
</reference>
<dbReference type="NCBIfam" id="TIGR01643">
    <property type="entry name" value="YD_repeat_2x"/>
    <property type="match status" value="5"/>
</dbReference>
<dbReference type="NCBIfam" id="TIGR03696">
    <property type="entry name" value="Rhs_assc_core"/>
    <property type="match status" value="1"/>
</dbReference>
<name>Q6EVP5_YERPU</name>
<dbReference type="Pfam" id="PF05488">
    <property type="entry name" value="PAAR_motif"/>
    <property type="match status" value="1"/>
</dbReference>
<dbReference type="PANTHER" id="PTHR32305">
    <property type="match status" value="1"/>
</dbReference>
<dbReference type="InterPro" id="IPR050708">
    <property type="entry name" value="T6SS_VgrG/RHS"/>
</dbReference>
<keyword evidence="7" id="KW-1185">Reference proteome</keyword>
<reference evidence="6" key="1">
    <citation type="journal article" date="2002" name="Infect. Immun.">
        <title>Yersinia pseudotuberculosis harbors a type IV pilus gene cluster that contributes to pathogenicity.</title>
        <authorList>
            <person name="Marceau M."/>
        </authorList>
    </citation>
    <scope>NUCLEOTIDE SEQUENCE</scope>
    <source>
        <strain evidence="6">32777</strain>
    </source>
</reference>
<dbReference type="Gene3D" id="2.180.10.10">
    <property type="entry name" value="RHS repeat-associated core"/>
    <property type="match status" value="3"/>
</dbReference>
<dbReference type="InterPro" id="IPR045351">
    <property type="entry name" value="DUF6531"/>
</dbReference>
<feature type="transmembrane region" description="Helical" evidence="2">
    <location>
        <begin position="43"/>
        <end position="69"/>
    </location>
</feature>
<evidence type="ECO:0000313" key="5">
    <source>
        <dbReference type="EMBL" id="AYW90798.1"/>
    </source>
</evidence>
<feature type="domain" description="Teneurin-like YD-shell" evidence="4">
    <location>
        <begin position="647"/>
        <end position="767"/>
    </location>
</feature>
<keyword evidence="2" id="KW-1133">Transmembrane helix</keyword>
<dbReference type="Pfam" id="PF25023">
    <property type="entry name" value="TEN_YD-shell"/>
    <property type="match status" value="2"/>
</dbReference>
<sequence>MLEAAARVGDAIGHSQALAGLIGGTILGGLINVAGGILGGMLFAAGCASACLGVGILLIGASIAVGMAANALGEKARDACVDAGKNSLSPSGAIVTGSANVRTNSKAAAVATLSAVTCDKDKAQQVAQGSSSVFINGLPAARRNDKTTCDASIMVGSTNVFIGGGTETTLPITSEIPDWAYTVSDLTMFAAGLISFGGAVSRGPGAVQKLFAKLPGADKIAKIACRLAPLAIILPVVGILTNPVDVTSGQKFLNDEDERDFTLDGELPLFWQRRYLSSYVYEGVLGRGWNLFWESALSRVDDGILWRNTYGDYIPFPDIPAGHQTFCPEQQCWLIHLEDGRWCIRDAGEWVYHYGKFDAQGLAPLANITDNVGNRQSFHYNDQQQMVSITGTGGLSLRCDYHPERHRLTAVWQQTPDGDIIRARYQYNESGQLAAVQHRDDTVVRRFGWGEDHGLLLWHENVAGLRCDYQWQEIDDIWCVAEQHTCEGDGYRLAYDEERHQRTATYQDGSQAVWILDEQHRVSRYTDRTGHECQLQWDTAGQPTGYRSPQGHQRQCQWDELGRLVSVTDANGAETRWQYERNTDRQTFVFWPDGTQERQQWDAQGRLLQETDRLGQSTYYTYPHPRTLLPDSITDALGGQSQLLWSQQGQLTGYTDCSGQPTQWRYDALGQLLLRRDALQQEIRYHWDPVGRLTKVTLPDGSTEQFDWSPAGQLVRHQQGHNQPRHWHYSVRGQILSTTDRLSRVIRYRYDAEGRLVHLDNDNGGQYHFNRDVEGRLLEEQRPDDTRYSYTYNADGQATDITQRGLSENHASRPEKPTQLTYDAVGRLIARHTLTEQTCYQWDKMGNLLSAIRTPTEQGEKLGILTNTVTFERDALGRITQEHNGAEALAYHYDALGNLTRLELPNDDHFQWLHYGSGHVSAIRFNDQLVSEFERDALHRETRRTQGILTQQRQYDVLGRRRWQSSISSRLTEVLTTPEQGILWRAYHYDELHELAAVEDSNRGMLSYGYDEEGRLRSTVSPHSGQTTVHYDRADNALMLPLQTPESSPYARSSQPYCDNRLTRWEQWQYHYDAFGNLSERLEGYRTQRYRYDGDNRLVGAKGDGQKGLFEAQYHYDALGRRLSKVVRTPQGNQETHFLWQGLRLLQSRTDESQQTYCYDPNEAYTPLACIERRYGEDTLYWYHTDLNGSPQEVTNAQGEMVWSGQYGVFGQVTRQTDAMWRNVSKPLGQFRQPLRYAGQYLDDETGLHYTTYRYYAPEVGRFITPDPIGLAGGLNLYQYAPNPLGWIDPLGLTSVDAPGYNVYGLYELDATGKPIGNPYYVGITNDLPRRAGEHLETGRLGGSTGMIPIDENIKYGQARGYEQYYMEKYETRTGTIGETVSSTNRGNKYNSFDHSRVDTRAGSFREAYNSKKKGSGRFGRKC</sequence>
<organism evidence="6">
    <name type="scientific">Yersinia pseudotuberculosis</name>
    <dbReference type="NCBI Taxonomy" id="633"/>
    <lineage>
        <taxon>Bacteria</taxon>
        <taxon>Pseudomonadati</taxon>
        <taxon>Pseudomonadota</taxon>
        <taxon>Gammaproteobacteria</taxon>
        <taxon>Enterobacterales</taxon>
        <taxon>Yersiniaceae</taxon>
        <taxon>Yersinia</taxon>
    </lineage>
</organism>
<feature type="domain" description="DUF6531" evidence="3">
    <location>
        <begin position="242"/>
        <end position="316"/>
    </location>
</feature>
<dbReference type="InterPro" id="IPR031325">
    <property type="entry name" value="RHS_repeat"/>
</dbReference>
<dbReference type="SUPFAM" id="SSF69304">
    <property type="entry name" value="Tricorn protease N-terminal domain"/>
    <property type="match status" value="1"/>
</dbReference>
<dbReference type="Gene3D" id="2.60.200.60">
    <property type="match status" value="1"/>
</dbReference>
<keyword evidence="1" id="KW-0677">Repeat</keyword>
<dbReference type="RefSeq" id="WP_038830233.1">
    <property type="nucleotide sequence ID" value="NZ_CP033713.1"/>
</dbReference>
<proteinExistence type="predicted"/>
<gene>
    <name evidence="6" type="primary">api89</name>
    <name evidence="5" type="ORF">EGX47_05270</name>
</gene>
<feature type="transmembrane region" description="Helical" evidence="2">
    <location>
        <begin position="17"/>
        <end position="37"/>
    </location>
</feature>
<keyword evidence="2" id="KW-0472">Membrane</keyword>
<dbReference type="InterPro" id="IPR022385">
    <property type="entry name" value="Rhs_assc_core"/>
</dbReference>
<evidence type="ECO:0000259" key="4">
    <source>
        <dbReference type="Pfam" id="PF25023"/>
    </source>
</evidence>
<protein>
    <submittedName>
        <fullName evidence="6">Putative membrane-bound sugar-binding protein</fullName>
    </submittedName>
    <submittedName>
        <fullName evidence="5">Type IV secretion protein Rhs</fullName>
    </submittedName>
</protein>
<evidence type="ECO:0000256" key="2">
    <source>
        <dbReference type="SAM" id="Phobius"/>
    </source>
</evidence>
<evidence type="ECO:0000259" key="3">
    <source>
        <dbReference type="Pfam" id="PF20148"/>
    </source>
</evidence>
<dbReference type="PANTHER" id="PTHR32305:SF15">
    <property type="entry name" value="PROTEIN RHSA-RELATED"/>
    <property type="match status" value="1"/>
</dbReference>
<reference evidence="5 7" key="3">
    <citation type="submission" date="2018-11" db="EMBL/GenBank/DDBJ databases">
        <title>FDA dAtabase for Regulatory Grade micrObial Sequences (FDA-ARGOS): Supporting development and validation of Infectious Disease Dx tests.</title>
        <authorList>
            <person name="Bliska J."/>
            <person name="Cleland M.-M."/>
            <person name="Tallon L."/>
            <person name="Sadzewicz L."/>
            <person name="Zhao X."/>
            <person name="Vavikolanu K."/>
            <person name="Mehta A."/>
            <person name="Aluvathingal J."/>
            <person name="Nadendla S."/>
            <person name="Yan Y."/>
            <person name="Sichtig H."/>
        </authorList>
    </citation>
    <scope>NUCLEOTIDE SEQUENCE [LARGE SCALE GENOMIC DNA]</scope>
    <source>
        <strain evidence="5 7">FDAARGOS_581</strain>
    </source>
</reference>